<feature type="compositionally biased region" description="Basic and acidic residues" evidence="1">
    <location>
        <begin position="1"/>
        <end position="16"/>
    </location>
</feature>
<organism evidence="2 3">
    <name type="scientific">Terrihabitans soli</name>
    <dbReference type="NCBI Taxonomy" id="708113"/>
    <lineage>
        <taxon>Bacteria</taxon>
        <taxon>Pseudomonadati</taxon>
        <taxon>Pseudomonadota</taxon>
        <taxon>Alphaproteobacteria</taxon>
        <taxon>Hyphomicrobiales</taxon>
        <taxon>Terrihabitans</taxon>
    </lineage>
</organism>
<evidence type="ECO:0000256" key="1">
    <source>
        <dbReference type="SAM" id="MobiDB-lite"/>
    </source>
</evidence>
<evidence type="ECO:0000313" key="3">
    <source>
        <dbReference type="Proteomes" id="UP000515317"/>
    </source>
</evidence>
<sequence length="394" mass="43249">MALENRTIDDHGESSARHAAGSAAGRSYQDATGERIEDTLDIDNWNPADRMAEQFERLQDEIVAAQVREMDARRDIRDLAFPLIAEREGAPPDAGVHEIELSELRAVQQHLLFSGHVQAVDGASVVHQTLPMTIFQTAIVLATYLGNNGTWGHRIFQKDVKVSGRTALDRTLALLAQRKAAEDAEDAGVSDMLRRGLMANAELAVMARKAEAPWRMGHGHPLPKELLTGAGMPELIELSIPLFRELLLEHKRFVYIPRGSNDRLLRTIGDALLPLEYAIVDDLDAYMHGVITQGHYGTVLFKNAKRMLESFQADASGKLVAGVFRVSPHSPSQVFYAHADYASEAAIVAMADAVLVEARGYPMLLDLAGGICREMFPSDAIFKPAAAIMSQHRA</sequence>
<evidence type="ECO:0000313" key="2">
    <source>
        <dbReference type="EMBL" id="BCJ90567.1"/>
    </source>
</evidence>
<feature type="region of interest" description="Disordered" evidence="1">
    <location>
        <begin position="1"/>
        <end position="32"/>
    </location>
</feature>
<name>A0A6S6QRI5_9HYPH</name>
<dbReference type="AlphaFoldDB" id="A0A6S6QRI5"/>
<protein>
    <recommendedName>
        <fullName evidence="4">NurA domain-containing protein</fullName>
    </recommendedName>
</protein>
<proteinExistence type="predicted"/>
<feature type="compositionally biased region" description="Low complexity" evidence="1">
    <location>
        <begin position="17"/>
        <end position="27"/>
    </location>
</feature>
<dbReference type="KEGG" id="tso:IZ6_13020"/>
<keyword evidence="3" id="KW-1185">Reference proteome</keyword>
<gene>
    <name evidence="2" type="ORF">IZ6_13020</name>
</gene>
<dbReference type="RefSeq" id="WP_222877190.1">
    <property type="nucleotide sequence ID" value="NZ_AP023361.1"/>
</dbReference>
<dbReference type="EMBL" id="AP023361">
    <property type="protein sequence ID" value="BCJ90567.1"/>
    <property type="molecule type" value="Genomic_DNA"/>
</dbReference>
<reference evidence="2 3" key="1">
    <citation type="submission" date="2020-08" db="EMBL/GenBank/DDBJ databases">
        <title>Genome sequence of Rhizobiales bacterium strain IZ6.</title>
        <authorList>
            <person name="Nakai R."/>
            <person name="Naganuma T."/>
        </authorList>
    </citation>
    <scope>NUCLEOTIDE SEQUENCE [LARGE SCALE GENOMIC DNA]</scope>
    <source>
        <strain evidence="2 3">IZ6</strain>
    </source>
</reference>
<accession>A0A6S6QRI5</accession>
<evidence type="ECO:0008006" key="4">
    <source>
        <dbReference type="Google" id="ProtNLM"/>
    </source>
</evidence>
<dbReference type="Proteomes" id="UP000515317">
    <property type="component" value="Chromosome"/>
</dbReference>